<sequence>MDFDTYERKAIFKYAEFAEMASKILTVGIASDPSLRLQQVQARAKSSKSLKKKLLAKKNFDTLNLENEIKDLAGCRAIFYTNSDVTRFVHSGLIQDNFEVLEARLHYPKNDESNDGSLYISQHFVLKFRPERLALIEYAHFSNMRFELQIQTILNHAWSEMEHDIGYKQPTLDGFGEEFFNSINMRLKKIMHTYLLPAGYEFQKVASDFERLVSGKKLFDENV</sequence>
<dbReference type="SMART" id="SM00954">
    <property type="entry name" value="RelA_SpoT"/>
    <property type="match status" value="1"/>
</dbReference>
<dbReference type="Proteomes" id="UP000646911">
    <property type="component" value="Unassembled WGS sequence"/>
</dbReference>
<dbReference type="SUPFAM" id="SSF81301">
    <property type="entry name" value="Nucleotidyltransferase"/>
    <property type="match status" value="1"/>
</dbReference>
<gene>
    <name evidence="2" type="ORF">H8L47_17545</name>
</gene>
<organism evidence="2 3">
    <name type="scientific">Undibacterium umbellatum</name>
    <dbReference type="NCBI Taxonomy" id="2762300"/>
    <lineage>
        <taxon>Bacteria</taxon>
        <taxon>Pseudomonadati</taxon>
        <taxon>Pseudomonadota</taxon>
        <taxon>Betaproteobacteria</taxon>
        <taxon>Burkholderiales</taxon>
        <taxon>Oxalobacteraceae</taxon>
        <taxon>Undibacterium</taxon>
    </lineage>
</organism>
<dbReference type="Gene3D" id="3.30.460.10">
    <property type="entry name" value="Beta Polymerase, domain 2"/>
    <property type="match status" value="1"/>
</dbReference>
<name>A0ABR6ZC83_9BURK</name>
<evidence type="ECO:0000259" key="1">
    <source>
        <dbReference type="SMART" id="SM00954"/>
    </source>
</evidence>
<dbReference type="InterPro" id="IPR043519">
    <property type="entry name" value="NT_sf"/>
</dbReference>
<dbReference type="RefSeq" id="WP_186954902.1">
    <property type="nucleotide sequence ID" value="NZ_JACOFX010000010.1"/>
</dbReference>
<evidence type="ECO:0000313" key="2">
    <source>
        <dbReference type="EMBL" id="MBC3909366.1"/>
    </source>
</evidence>
<proteinExistence type="predicted"/>
<dbReference type="CDD" id="cd05399">
    <property type="entry name" value="NT_Rel-Spo_like"/>
    <property type="match status" value="1"/>
</dbReference>
<reference evidence="2 3" key="1">
    <citation type="submission" date="2020-08" db="EMBL/GenBank/DDBJ databases">
        <title>Novel species isolated from subtropical streams in China.</title>
        <authorList>
            <person name="Lu H."/>
        </authorList>
    </citation>
    <scope>NUCLEOTIDE SEQUENCE [LARGE SCALE GENOMIC DNA]</scope>
    <source>
        <strain evidence="2 3">NL8W</strain>
    </source>
</reference>
<evidence type="ECO:0000313" key="3">
    <source>
        <dbReference type="Proteomes" id="UP000646911"/>
    </source>
</evidence>
<dbReference type="PANTHER" id="PTHR41773:SF1">
    <property type="entry name" value="RELA_SPOT DOMAIN-CONTAINING PROTEIN"/>
    <property type="match status" value="1"/>
</dbReference>
<dbReference type="Pfam" id="PF04607">
    <property type="entry name" value="RelA_SpoT"/>
    <property type="match status" value="1"/>
</dbReference>
<protein>
    <submittedName>
        <fullName evidence="2">RelA/SpoT domain-containing protein</fullName>
    </submittedName>
</protein>
<keyword evidence="3" id="KW-1185">Reference proteome</keyword>
<dbReference type="InterPro" id="IPR007685">
    <property type="entry name" value="RelA_SpoT"/>
</dbReference>
<accession>A0ABR6ZC83</accession>
<feature type="domain" description="RelA/SpoT" evidence="1">
    <location>
        <begin position="42"/>
        <end position="173"/>
    </location>
</feature>
<comment type="caution">
    <text evidence="2">The sequence shown here is derived from an EMBL/GenBank/DDBJ whole genome shotgun (WGS) entry which is preliminary data.</text>
</comment>
<dbReference type="EMBL" id="JACOFX010000010">
    <property type="protein sequence ID" value="MBC3909366.1"/>
    <property type="molecule type" value="Genomic_DNA"/>
</dbReference>
<dbReference type="PANTHER" id="PTHR41773">
    <property type="entry name" value="GTP PYROPHOSPHATASE-RELATED"/>
    <property type="match status" value="1"/>
</dbReference>